<protein>
    <recommendedName>
        <fullName evidence="1">Bacteriophage CI repressor N-terminal domain-containing protein</fullName>
    </recommendedName>
</protein>
<organism evidence="2 3">
    <name type="scientific">Helicobacter jaachi</name>
    <dbReference type="NCBI Taxonomy" id="1677920"/>
    <lineage>
        <taxon>Bacteria</taxon>
        <taxon>Pseudomonadati</taxon>
        <taxon>Campylobacterota</taxon>
        <taxon>Epsilonproteobacteria</taxon>
        <taxon>Campylobacterales</taxon>
        <taxon>Helicobacteraceae</taxon>
        <taxon>Helicobacter</taxon>
    </lineage>
</organism>
<dbReference type="Pfam" id="PF07022">
    <property type="entry name" value="Phage_CI_repr"/>
    <property type="match status" value="1"/>
</dbReference>
<dbReference type="OrthoDB" id="5325244at2"/>
<dbReference type="RefSeq" id="WP_034357093.1">
    <property type="nucleotide sequence ID" value="NZ_JRPR02000016.1"/>
</dbReference>
<keyword evidence="3" id="KW-1185">Reference proteome</keyword>
<reference evidence="2 3" key="1">
    <citation type="journal article" date="2014" name="Genome Announc.">
        <title>Draft genome sequences of eight enterohepatic helicobacter species isolated from both laboratory and wild rodents.</title>
        <authorList>
            <person name="Sheh A."/>
            <person name="Shen Z."/>
            <person name="Fox J.G."/>
        </authorList>
    </citation>
    <scope>NUCLEOTIDE SEQUENCE [LARGE SCALE GENOMIC DNA]</scope>
    <source>
        <strain evidence="2 3">MIT 09-6949</strain>
    </source>
</reference>
<proteinExistence type="predicted"/>
<feature type="domain" description="Bacteriophage CI repressor N-terminal" evidence="1">
    <location>
        <begin position="9"/>
        <end position="36"/>
    </location>
</feature>
<evidence type="ECO:0000313" key="2">
    <source>
        <dbReference type="EMBL" id="TLD94849.1"/>
    </source>
</evidence>
<comment type="caution">
    <text evidence="2">The sequence shown here is derived from an EMBL/GenBank/DDBJ whole genome shotgun (WGS) entry which is preliminary data.</text>
</comment>
<dbReference type="AlphaFoldDB" id="A0A4U8T5K6"/>
<dbReference type="EMBL" id="JRPR02000016">
    <property type="protein sequence ID" value="TLD94849.1"/>
    <property type="molecule type" value="Genomic_DNA"/>
</dbReference>
<dbReference type="Proteomes" id="UP000029733">
    <property type="component" value="Unassembled WGS sequence"/>
</dbReference>
<gene>
    <name evidence="2" type="ORF">LS71_009095</name>
</gene>
<dbReference type="STRING" id="1677920.LS71_09300"/>
<dbReference type="GO" id="GO:0045892">
    <property type="term" value="P:negative regulation of DNA-templated transcription"/>
    <property type="evidence" value="ECO:0007669"/>
    <property type="project" value="InterPro"/>
</dbReference>
<sequence>MDKARFMELFKQTGFKNKNELAKYLGIPHATCNNWGSTTPYPKWLESFLNTYIELKTLKEQIKN</sequence>
<accession>A0A4U8T5K6</accession>
<dbReference type="GO" id="GO:0003677">
    <property type="term" value="F:DNA binding"/>
    <property type="evidence" value="ECO:0007669"/>
    <property type="project" value="InterPro"/>
</dbReference>
<dbReference type="InterPro" id="IPR010744">
    <property type="entry name" value="Phage_CI_N"/>
</dbReference>
<evidence type="ECO:0000313" key="3">
    <source>
        <dbReference type="Proteomes" id="UP000029733"/>
    </source>
</evidence>
<name>A0A4U8T5K6_9HELI</name>
<evidence type="ECO:0000259" key="1">
    <source>
        <dbReference type="Pfam" id="PF07022"/>
    </source>
</evidence>